<keyword evidence="1" id="KW-0812">Transmembrane</keyword>
<name>A0A381XFY6_9ZZZZ</name>
<dbReference type="AlphaFoldDB" id="A0A381XFY6"/>
<reference evidence="2" key="1">
    <citation type="submission" date="2018-05" db="EMBL/GenBank/DDBJ databases">
        <authorList>
            <person name="Lanie J.A."/>
            <person name="Ng W.-L."/>
            <person name="Kazmierczak K.M."/>
            <person name="Andrzejewski T.M."/>
            <person name="Davidsen T.M."/>
            <person name="Wayne K.J."/>
            <person name="Tettelin H."/>
            <person name="Glass J.I."/>
            <person name="Rusch D."/>
            <person name="Podicherti R."/>
            <person name="Tsui H.-C.T."/>
            <person name="Winkler M.E."/>
        </authorList>
    </citation>
    <scope>NUCLEOTIDE SEQUENCE</scope>
</reference>
<proteinExistence type="predicted"/>
<keyword evidence="1" id="KW-0472">Membrane</keyword>
<organism evidence="2">
    <name type="scientific">marine metagenome</name>
    <dbReference type="NCBI Taxonomy" id="408172"/>
    <lineage>
        <taxon>unclassified sequences</taxon>
        <taxon>metagenomes</taxon>
        <taxon>ecological metagenomes</taxon>
    </lineage>
</organism>
<protein>
    <submittedName>
        <fullName evidence="2">Uncharacterized protein</fullName>
    </submittedName>
</protein>
<keyword evidence="1" id="KW-1133">Transmembrane helix</keyword>
<evidence type="ECO:0000256" key="1">
    <source>
        <dbReference type="SAM" id="Phobius"/>
    </source>
</evidence>
<evidence type="ECO:0000313" key="2">
    <source>
        <dbReference type="EMBL" id="SVA63656.1"/>
    </source>
</evidence>
<accession>A0A381XFY6</accession>
<feature type="transmembrane region" description="Helical" evidence="1">
    <location>
        <begin position="25"/>
        <end position="50"/>
    </location>
</feature>
<sequence length="69" mass="7503">MLLLLALPDAGHACAACFDSSDENRLAFMATTAFLTLLPLGMVTGAGLWLRKKVRQAKLEENDPELLDN</sequence>
<gene>
    <name evidence="2" type="ORF">METZ01_LOCUS116510</name>
</gene>
<dbReference type="EMBL" id="UINC01015041">
    <property type="protein sequence ID" value="SVA63656.1"/>
    <property type="molecule type" value="Genomic_DNA"/>
</dbReference>